<reference evidence="2 3" key="1">
    <citation type="submission" date="2017-03" db="EMBL/GenBank/DDBJ databases">
        <title>Genome Survey of Euroglyphus maynei.</title>
        <authorList>
            <person name="Arlian L.G."/>
            <person name="Morgan M.S."/>
            <person name="Rider S.D."/>
        </authorList>
    </citation>
    <scope>NUCLEOTIDE SEQUENCE [LARGE SCALE GENOMIC DNA]</scope>
    <source>
        <strain evidence="2">Arlian Lab</strain>
        <tissue evidence="2">Whole body</tissue>
    </source>
</reference>
<dbReference type="AlphaFoldDB" id="A0A1Y3ATD3"/>
<keyword evidence="1" id="KW-0812">Transmembrane</keyword>
<protein>
    <submittedName>
        <fullName evidence="2">Uncharacterized protein</fullName>
    </submittedName>
</protein>
<comment type="caution">
    <text evidence="2">The sequence shown here is derived from an EMBL/GenBank/DDBJ whole genome shotgun (WGS) entry which is preliminary data.</text>
</comment>
<keyword evidence="1" id="KW-1133">Transmembrane helix</keyword>
<dbReference type="EMBL" id="MUJZ01063468">
    <property type="protein sequence ID" value="OTF70913.1"/>
    <property type="molecule type" value="Genomic_DNA"/>
</dbReference>
<evidence type="ECO:0000256" key="1">
    <source>
        <dbReference type="SAM" id="Phobius"/>
    </source>
</evidence>
<proteinExistence type="predicted"/>
<name>A0A1Y3ATD3_EURMA</name>
<organism evidence="2 3">
    <name type="scientific">Euroglyphus maynei</name>
    <name type="common">Mayne's house dust mite</name>
    <dbReference type="NCBI Taxonomy" id="6958"/>
    <lineage>
        <taxon>Eukaryota</taxon>
        <taxon>Metazoa</taxon>
        <taxon>Ecdysozoa</taxon>
        <taxon>Arthropoda</taxon>
        <taxon>Chelicerata</taxon>
        <taxon>Arachnida</taxon>
        <taxon>Acari</taxon>
        <taxon>Acariformes</taxon>
        <taxon>Sarcoptiformes</taxon>
        <taxon>Astigmata</taxon>
        <taxon>Psoroptidia</taxon>
        <taxon>Analgoidea</taxon>
        <taxon>Pyroglyphidae</taxon>
        <taxon>Pyroglyphinae</taxon>
        <taxon>Euroglyphus</taxon>
    </lineage>
</organism>
<dbReference type="OrthoDB" id="10535869at2759"/>
<accession>A0A1Y3ATD3</accession>
<gene>
    <name evidence="2" type="ORF">BLA29_010091</name>
</gene>
<keyword evidence="1" id="KW-0472">Membrane</keyword>
<evidence type="ECO:0000313" key="2">
    <source>
        <dbReference type="EMBL" id="OTF70913.1"/>
    </source>
</evidence>
<evidence type="ECO:0000313" key="3">
    <source>
        <dbReference type="Proteomes" id="UP000194236"/>
    </source>
</evidence>
<sequence length="138" mass="15925">MSWIIHGDRHYGGDLDNALSIQTNVNKCCQRVSSSTPKLNLSLLADKFVEKIVGKLSILDRTKRAQKKSNDKGIDKGDEIWPFIKHMILFILIIGFYYLMINIDHRHRHMSAIQNGSMLVGPSYHSSGNKMKWWQQQQ</sequence>
<feature type="transmembrane region" description="Helical" evidence="1">
    <location>
        <begin position="80"/>
        <end position="100"/>
    </location>
</feature>
<dbReference type="Proteomes" id="UP000194236">
    <property type="component" value="Unassembled WGS sequence"/>
</dbReference>
<keyword evidence="3" id="KW-1185">Reference proteome</keyword>